<feature type="domain" description="PPM-type phosphatase" evidence="3">
    <location>
        <begin position="30"/>
        <end position="291"/>
    </location>
</feature>
<dbReference type="SMART" id="SM00332">
    <property type="entry name" value="PP2Cc"/>
    <property type="match status" value="1"/>
</dbReference>
<keyword evidence="2" id="KW-0904">Protein phosphatase</keyword>
<dbReference type="PANTHER" id="PTHR12320:SF1">
    <property type="entry name" value="PROTEIN PHOSPHATASE PTC7 HOMOLOG"/>
    <property type="match status" value="1"/>
</dbReference>
<accession>A0A814MT26</accession>
<dbReference type="Proteomes" id="UP000663864">
    <property type="component" value="Unassembled WGS sequence"/>
</dbReference>
<evidence type="ECO:0000256" key="2">
    <source>
        <dbReference type="RuleBase" id="RU366020"/>
    </source>
</evidence>
<proteinExistence type="inferred from homology"/>
<keyword evidence="2" id="KW-0479">Metal-binding</keyword>
<evidence type="ECO:0000256" key="1">
    <source>
        <dbReference type="ARBA" id="ARBA00006702"/>
    </source>
</evidence>
<name>A0A814MT26_9BILA</name>
<dbReference type="InterPro" id="IPR001932">
    <property type="entry name" value="PPM-type_phosphatase-like_dom"/>
</dbReference>
<comment type="caution">
    <text evidence="4">The sequence shown here is derived from an EMBL/GenBank/DDBJ whole genome shotgun (WGS) entry which is preliminary data.</text>
</comment>
<dbReference type="AlphaFoldDB" id="A0A814MT26"/>
<dbReference type="PROSITE" id="PS51746">
    <property type="entry name" value="PPM_2"/>
    <property type="match status" value="1"/>
</dbReference>
<dbReference type="InterPro" id="IPR039123">
    <property type="entry name" value="PPTC7"/>
</dbReference>
<protein>
    <recommendedName>
        <fullName evidence="2">Protein phosphatase</fullName>
        <ecNumber evidence="2">3.1.3.16</ecNumber>
    </recommendedName>
</protein>
<evidence type="ECO:0000259" key="3">
    <source>
        <dbReference type="PROSITE" id="PS51746"/>
    </source>
</evidence>
<evidence type="ECO:0000313" key="4">
    <source>
        <dbReference type="EMBL" id="CAF1082767.1"/>
    </source>
</evidence>
<comment type="cofactor">
    <cofactor evidence="2">
        <name>Mn(2+)</name>
        <dbReference type="ChEBI" id="CHEBI:29035"/>
    </cofactor>
</comment>
<comment type="similarity">
    <text evidence="1 2">Belongs to the PP2C family.</text>
</comment>
<evidence type="ECO:0000313" key="5">
    <source>
        <dbReference type="Proteomes" id="UP000663864"/>
    </source>
</evidence>
<sequence length="340" mass="38162">MLESSSVYINLKCGWHGISKQGINKTNCDQSKLEEELILLSGPYGDDVAFVKQSNDYILIGLSDGVSGNRNHGLDPYKFAHTLISSCLEETDRIIGSSSMRGLVHRAIRCVEKRSIFGSATLCLLSIDKHSSYLRSLNIGDSGFMLIRQNKLIIRSHPQYHRGSSPFQLSSLPTTQSFTSNTTRLYHDKPSDGEYNEHHLEIGDLLLIASDGLFDNLYEDFIVQIINNHLDDQYSVESLQNVCQMLVQSACHGKIQFDLFIYFFLIFYLNINEIILAHIKCDDILVLLFCVVPCSSISNGEINGNRKSTSCSSSDSSLSSILVNQNEEESFDLFIFKDSN</sequence>
<keyword evidence="2" id="KW-0464">Manganese</keyword>
<dbReference type="SUPFAM" id="SSF81606">
    <property type="entry name" value="PP2C-like"/>
    <property type="match status" value="1"/>
</dbReference>
<comment type="cofactor">
    <cofactor evidence="2">
        <name>Mg(2+)</name>
        <dbReference type="ChEBI" id="CHEBI:18420"/>
    </cofactor>
</comment>
<dbReference type="EC" id="3.1.3.16" evidence="2"/>
<gene>
    <name evidence="4" type="ORF">ZHD862_LOCUS16671</name>
</gene>
<dbReference type="InterPro" id="IPR036457">
    <property type="entry name" value="PPM-type-like_dom_sf"/>
</dbReference>
<keyword evidence="2" id="KW-0378">Hydrolase</keyword>
<dbReference type="Gene3D" id="3.60.40.10">
    <property type="entry name" value="PPM-type phosphatase domain"/>
    <property type="match status" value="1"/>
</dbReference>
<keyword evidence="2" id="KW-0460">Magnesium</keyword>
<comment type="catalytic activity">
    <reaction evidence="2">
        <text>O-phospho-L-seryl-[protein] + H2O = L-seryl-[protein] + phosphate</text>
        <dbReference type="Rhea" id="RHEA:20629"/>
        <dbReference type="Rhea" id="RHEA-COMP:9863"/>
        <dbReference type="Rhea" id="RHEA-COMP:11604"/>
        <dbReference type="ChEBI" id="CHEBI:15377"/>
        <dbReference type="ChEBI" id="CHEBI:29999"/>
        <dbReference type="ChEBI" id="CHEBI:43474"/>
        <dbReference type="ChEBI" id="CHEBI:83421"/>
        <dbReference type="EC" id="3.1.3.16"/>
    </reaction>
</comment>
<comment type="catalytic activity">
    <reaction evidence="2">
        <text>O-phospho-L-threonyl-[protein] + H2O = L-threonyl-[protein] + phosphate</text>
        <dbReference type="Rhea" id="RHEA:47004"/>
        <dbReference type="Rhea" id="RHEA-COMP:11060"/>
        <dbReference type="Rhea" id="RHEA-COMP:11605"/>
        <dbReference type="ChEBI" id="CHEBI:15377"/>
        <dbReference type="ChEBI" id="CHEBI:30013"/>
        <dbReference type="ChEBI" id="CHEBI:43474"/>
        <dbReference type="ChEBI" id="CHEBI:61977"/>
        <dbReference type="EC" id="3.1.3.16"/>
    </reaction>
</comment>
<organism evidence="4 5">
    <name type="scientific">Rotaria sordida</name>
    <dbReference type="NCBI Taxonomy" id="392033"/>
    <lineage>
        <taxon>Eukaryota</taxon>
        <taxon>Metazoa</taxon>
        <taxon>Spiralia</taxon>
        <taxon>Gnathifera</taxon>
        <taxon>Rotifera</taxon>
        <taxon>Eurotatoria</taxon>
        <taxon>Bdelloidea</taxon>
        <taxon>Philodinida</taxon>
        <taxon>Philodinidae</taxon>
        <taxon>Rotaria</taxon>
    </lineage>
</organism>
<dbReference type="GO" id="GO:0004722">
    <property type="term" value="F:protein serine/threonine phosphatase activity"/>
    <property type="evidence" value="ECO:0007669"/>
    <property type="project" value="UniProtKB-EC"/>
</dbReference>
<dbReference type="GO" id="GO:0046872">
    <property type="term" value="F:metal ion binding"/>
    <property type="evidence" value="ECO:0007669"/>
    <property type="project" value="UniProtKB-UniRule"/>
</dbReference>
<dbReference type="EMBL" id="CAJNOT010000797">
    <property type="protein sequence ID" value="CAF1082767.1"/>
    <property type="molecule type" value="Genomic_DNA"/>
</dbReference>
<reference evidence="4" key="1">
    <citation type="submission" date="2021-02" db="EMBL/GenBank/DDBJ databases">
        <authorList>
            <person name="Nowell W R."/>
        </authorList>
    </citation>
    <scope>NUCLEOTIDE SEQUENCE</scope>
</reference>
<dbReference type="PANTHER" id="PTHR12320">
    <property type="entry name" value="PROTEIN PHOSPHATASE 2C"/>
    <property type="match status" value="1"/>
</dbReference>